<comment type="caution">
    <text evidence="1">The sequence shown here is derived from an EMBL/GenBank/DDBJ whole genome shotgun (WGS) entry which is preliminary data.</text>
</comment>
<proteinExistence type="predicted"/>
<name>A0A8S1RT53_9CILI</name>
<dbReference type="GO" id="GO:0097361">
    <property type="term" value="C:cytosolic [4Fe-4S] assembly targeting complex"/>
    <property type="evidence" value="ECO:0007669"/>
    <property type="project" value="TreeGrafter"/>
</dbReference>
<accession>A0A8S1RT53</accession>
<dbReference type="AlphaFoldDB" id="A0A8S1RT53"/>
<evidence type="ECO:0000313" key="1">
    <source>
        <dbReference type="EMBL" id="CAD8130523.1"/>
    </source>
</evidence>
<dbReference type="Proteomes" id="UP000692954">
    <property type="component" value="Unassembled WGS sequence"/>
</dbReference>
<dbReference type="EMBL" id="CAJJDN010000297">
    <property type="protein sequence ID" value="CAD8130523.1"/>
    <property type="molecule type" value="Genomic_DNA"/>
</dbReference>
<dbReference type="PANTHER" id="PTHR19920:SF0">
    <property type="entry name" value="CYTOSOLIC IRON-SULFUR PROTEIN ASSEMBLY PROTEIN CIAO1-RELATED"/>
    <property type="match status" value="1"/>
</dbReference>
<dbReference type="OrthoDB" id="2414538at2759"/>
<evidence type="ECO:0000313" key="2">
    <source>
        <dbReference type="Proteomes" id="UP000692954"/>
    </source>
</evidence>
<gene>
    <name evidence="1" type="ORF">PSON_ATCC_30995.1.T2970007</name>
</gene>
<dbReference type="GO" id="GO:0016226">
    <property type="term" value="P:iron-sulfur cluster assembly"/>
    <property type="evidence" value="ECO:0007669"/>
    <property type="project" value="TreeGrafter"/>
</dbReference>
<organism evidence="1 2">
    <name type="scientific">Paramecium sonneborni</name>
    <dbReference type="NCBI Taxonomy" id="65129"/>
    <lineage>
        <taxon>Eukaryota</taxon>
        <taxon>Sar</taxon>
        <taxon>Alveolata</taxon>
        <taxon>Ciliophora</taxon>
        <taxon>Intramacronucleata</taxon>
        <taxon>Oligohymenophorea</taxon>
        <taxon>Peniculida</taxon>
        <taxon>Parameciidae</taxon>
        <taxon>Paramecium</taxon>
    </lineage>
</organism>
<reference evidence="1" key="1">
    <citation type="submission" date="2021-01" db="EMBL/GenBank/DDBJ databases">
        <authorList>
            <consortium name="Genoscope - CEA"/>
            <person name="William W."/>
        </authorList>
    </citation>
    <scope>NUCLEOTIDE SEQUENCE</scope>
</reference>
<protein>
    <submittedName>
        <fullName evidence="1">Uncharacterized protein</fullName>
    </submittedName>
</protein>
<keyword evidence="2" id="KW-1185">Reference proteome</keyword>
<dbReference type="PANTHER" id="PTHR19920">
    <property type="entry name" value="WD40 PROTEIN CIAO1"/>
    <property type="match status" value="1"/>
</dbReference>
<sequence length="216" mass="25044">MKVLSFQQILQILSQLLNKLIQTWIFEITLINLQASQYSLHTQFFFKKSKFISGSKNAQIFIWSSNLISNPKDLTKLIGNSQYLQCLIKPSKSDELIIYATNHKNNGIRFHSYSTLSTWSFIQCLDLHSSMVLGLSINEEANKIISWGKDCLILIMECSDQSLWHVKYKISTQSWDLRICFINSSLFAFLPNENDPFKTALKNIHFYIFSELQIEG</sequence>